<comment type="subcellular location">
    <subcellularLocation>
        <location evidence="1">Endoplasmic reticulum membrane</location>
        <topology evidence="1">Multi-pass membrane protein</topology>
    </subcellularLocation>
</comment>
<feature type="transmembrane region" description="Helical" evidence="12">
    <location>
        <begin position="154"/>
        <end position="174"/>
    </location>
</feature>
<evidence type="ECO:0000256" key="12">
    <source>
        <dbReference type="SAM" id="Phobius"/>
    </source>
</evidence>
<reference evidence="13" key="1">
    <citation type="submission" date="2021-01" db="EMBL/GenBank/DDBJ databases">
        <authorList>
            <person name="Corre E."/>
            <person name="Pelletier E."/>
            <person name="Niang G."/>
            <person name="Scheremetjew M."/>
            <person name="Finn R."/>
            <person name="Kale V."/>
            <person name="Holt S."/>
            <person name="Cochrane G."/>
            <person name="Meng A."/>
            <person name="Brown T."/>
            <person name="Cohen L."/>
        </authorList>
    </citation>
    <scope>NUCLEOTIDE SEQUENCE</scope>
    <source>
        <strain evidence="13">CCMP 769</strain>
    </source>
</reference>
<evidence type="ECO:0000256" key="5">
    <source>
        <dbReference type="ARBA" id="ARBA00022692"/>
    </source>
</evidence>
<evidence type="ECO:0000256" key="7">
    <source>
        <dbReference type="ARBA" id="ARBA00022927"/>
    </source>
</evidence>
<keyword evidence="4" id="KW-0813">Transport</keyword>
<keyword evidence="6" id="KW-0256">Endoplasmic reticulum</keyword>
<dbReference type="AlphaFoldDB" id="A0A7S2ZEH3"/>
<evidence type="ECO:0000256" key="6">
    <source>
        <dbReference type="ARBA" id="ARBA00022824"/>
    </source>
</evidence>
<evidence type="ECO:0000256" key="10">
    <source>
        <dbReference type="ARBA" id="ARBA00023136"/>
    </source>
</evidence>
<keyword evidence="7" id="KW-0653">Protein transport</keyword>
<dbReference type="Pfam" id="PF03839">
    <property type="entry name" value="Sec62"/>
    <property type="match status" value="1"/>
</dbReference>
<organism evidence="13">
    <name type="scientific">Rhodosorus marinus</name>
    <dbReference type="NCBI Taxonomy" id="101924"/>
    <lineage>
        <taxon>Eukaryota</taxon>
        <taxon>Rhodophyta</taxon>
        <taxon>Stylonematophyceae</taxon>
        <taxon>Stylonematales</taxon>
        <taxon>Stylonemataceae</taxon>
        <taxon>Rhodosorus</taxon>
    </lineage>
</organism>
<feature type="transmembrane region" description="Helical" evidence="12">
    <location>
        <begin position="186"/>
        <end position="211"/>
    </location>
</feature>
<evidence type="ECO:0000256" key="3">
    <source>
        <dbReference type="ARBA" id="ARBA00021257"/>
    </source>
</evidence>
<dbReference type="EMBL" id="HBHW01007476">
    <property type="protein sequence ID" value="CAE0037726.1"/>
    <property type="molecule type" value="Transcribed_RNA"/>
</dbReference>
<name>A0A7S2ZEH3_9RHOD</name>
<dbReference type="PANTHER" id="PTHR12443:SF9">
    <property type="entry name" value="TRANSLOCATION PROTEIN SEC62"/>
    <property type="match status" value="1"/>
</dbReference>
<keyword evidence="5 12" id="KW-0812">Transmembrane</keyword>
<evidence type="ECO:0000313" key="14">
    <source>
        <dbReference type="EMBL" id="CAE0037727.1"/>
    </source>
</evidence>
<keyword evidence="9" id="KW-0811">Translocation</keyword>
<proteinExistence type="inferred from homology"/>
<evidence type="ECO:0000313" key="13">
    <source>
        <dbReference type="EMBL" id="CAE0037726.1"/>
    </source>
</evidence>
<feature type="transmembrane region" description="Helical" evidence="12">
    <location>
        <begin position="252"/>
        <end position="272"/>
    </location>
</feature>
<keyword evidence="8 12" id="KW-1133">Transmembrane helix</keyword>
<accession>A0A7S2ZEH3</accession>
<evidence type="ECO:0000256" key="9">
    <source>
        <dbReference type="ARBA" id="ARBA00023010"/>
    </source>
</evidence>
<dbReference type="EMBL" id="HBHW01007477">
    <property type="protein sequence ID" value="CAE0037727.1"/>
    <property type="molecule type" value="Transcribed_RNA"/>
</dbReference>
<evidence type="ECO:0000256" key="8">
    <source>
        <dbReference type="ARBA" id="ARBA00022989"/>
    </source>
</evidence>
<feature type="region of interest" description="Disordered" evidence="11">
    <location>
        <begin position="326"/>
        <end position="368"/>
    </location>
</feature>
<gene>
    <name evidence="13" type="ORF">RMAR00112_LOCUS5677</name>
    <name evidence="14" type="ORF">RMAR00112_LOCUS5678</name>
</gene>
<comment type="similarity">
    <text evidence="2">Belongs to the SEC62 family.</text>
</comment>
<sequence length="368" mass="41115">MARGKPKVPGRQKEMTAEQAEKLRKWHGVALSLRKSGTVDWREAVVSRTRVEYFRGKDMVEYLKDHTSTMDNALEGIDTVSMPVDDQIQVFMTVMIQMGLAIRADRVEADKTPRQGKKGLIKWPKKLLQLPDEDQVWNPKAFYIWSFARPTSPWLYLGSISVVLLVAAICLYPLAPLKVKWQVISVLSVLLILVFALIALRGIIYAVIWLATGRHVWLLPLFFADVSVKESFSVFMAESVDDKGRPVERSRIWTRVIAIAVAVAVIHALRSVAPDRAAAARKVKRMNRSVMEYFELLTVDDRAKLEGAAGDFVSEADAANIDLSEFQPGDLNQDSMGGASSAADGDTHANTDSYRATAPNEQIRDEEL</sequence>
<dbReference type="GO" id="GO:0031204">
    <property type="term" value="P:post-translational protein targeting to membrane, translocation"/>
    <property type="evidence" value="ECO:0007669"/>
    <property type="project" value="TreeGrafter"/>
</dbReference>
<dbReference type="GO" id="GO:0005789">
    <property type="term" value="C:endoplasmic reticulum membrane"/>
    <property type="evidence" value="ECO:0007669"/>
    <property type="project" value="UniProtKB-SubCell"/>
</dbReference>
<evidence type="ECO:0000256" key="11">
    <source>
        <dbReference type="SAM" id="MobiDB-lite"/>
    </source>
</evidence>
<dbReference type="InterPro" id="IPR004728">
    <property type="entry name" value="Sec62"/>
</dbReference>
<evidence type="ECO:0000256" key="4">
    <source>
        <dbReference type="ARBA" id="ARBA00022448"/>
    </source>
</evidence>
<keyword evidence="10 12" id="KW-0472">Membrane</keyword>
<evidence type="ECO:0000256" key="2">
    <source>
        <dbReference type="ARBA" id="ARBA00010604"/>
    </source>
</evidence>
<evidence type="ECO:0000256" key="1">
    <source>
        <dbReference type="ARBA" id="ARBA00004477"/>
    </source>
</evidence>
<protein>
    <recommendedName>
        <fullName evidence="3">Translocation protein SEC62</fullName>
    </recommendedName>
</protein>
<dbReference type="PANTHER" id="PTHR12443">
    <property type="entry name" value="TRANSLOCATION PROTEIN SEC62"/>
    <property type="match status" value="1"/>
</dbReference>